<sequence length="244" mass="28858">MRLNKDKYDSIDIMFQDEARFRLMTHQKRTLTARGVQAKVHYQHSYKYVWLWGSFSPITGHAFYWETPIVNNAIFESYLKELSQQNPREYKILVIDNAGFHACKNIEIPENIYLLNIPPYSPELNPAEKVWQWMKDRIAMKFFESIEDLQNRITETIQLMDAKIIKSITGYELYTKPFIEKIQIRNCITLVVGDYLIGKTNLLLDKDAVDRLVRISELNEDNKTFILNMIDMALRDFKTKKAYA</sequence>
<accession>A0A1E5SJN0</accession>
<evidence type="ECO:0000313" key="2">
    <source>
        <dbReference type="EMBL" id="OEJ99339.1"/>
    </source>
</evidence>
<name>A0A1E5SJN0_9FLAO</name>
<evidence type="ECO:0000259" key="1">
    <source>
        <dbReference type="Pfam" id="PF13358"/>
    </source>
</evidence>
<dbReference type="STRING" id="1849968.A8C32_09250"/>
<proteinExistence type="predicted"/>
<dbReference type="RefSeq" id="WP_069832015.1">
    <property type="nucleotide sequence ID" value="NZ_MDJD01000054.1"/>
</dbReference>
<dbReference type="InterPro" id="IPR047655">
    <property type="entry name" value="Transpos_IS630-like"/>
</dbReference>
<protein>
    <recommendedName>
        <fullName evidence="1">Tc1-like transposase DDE domain-containing protein</fullName>
    </recommendedName>
</protein>
<evidence type="ECO:0000313" key="3">
    <source>
        <dbReference type="Proteomes" id="UP000095713"/>
    </source>
</evidence>
<dbReference type="Gene3D" id="3.30.420.10">
    <property type="entry name" value="Ribonuclease H-like superfamily/Ribonuclease H"/>
    <property type="match status" value="1"/>
</dbReference>
<organism evidence="2 3">
    <name type="scientific">Flavivirga aquatica</name>
    <dbReference type="NCBI Taxonomy" id="1849968"/>
    <lineage>
        <taxon>Bacteria</taxon>
        <taxon>Pseudomonadati</taxon>
        <taxon>Bacteroidota</taxon>
        <taxon>Flavobacteriia</taxon>
        <taxon>Flavobacteriales</taxon>
        <taxon>Flavobacteriaceae</taxon>
        <taxon>Flavivirga</taxon>
    </lineage>
</organism>
<dbReference type="EMBL" id="MDJD01000054">
    <property type="protein sequence ID" value="OEJ99339.1"/>
    <property type="molecule type" value="Genomic_DNA"/>
</dbReference>
<feature type="domain" description="Tc1-like transposase DDE" evidence="1">
    <location>
        <begin position="12"/>
        <end position="150"/>
    </location>
</feature>
<reference evidence="2 3" key="1">
    <citation type="submission" date="2016-05" db="EMBL/GenBank/DDBJ databases">
        <title>Draft Genome Sequence of Algibacter sp. Strain SK-16 Isolated from the Surface Water of Aburatsubo Inlet.</title>
        <authorList>
            <person name="Wong S.-K."/>
            <person name="Yoshizawa S."/>
            <person name="Nakajima Y."/>
            <person name="Ogura Y."/>
            <person name="Tetsuya H."/>
            <person name="Hamasaki K."/>
        </authorList>
    </citation>
    <scope>NUCLEOTIDE SEQUENCE [LARGE SCALE GENOMIC DNA]</scope>
    <source>
        <strain evidence="2 3">SK-16</strain>
    </source>
</reference>
<dbReference type="GO" id="GO:0003676">
    <property type="term" value="F:nucleic acid binding"/>
    <property type="evidence" value="ECO:0007669"/>
    <property type="project" value="InterPro"/>
</dbReference>
<keyword evidence="3" id="KW-1185">Reference proteome</keyword>
<dbReference type="Pfam" id="PF13358">
    <property type="entry name" value="DDE_3"/>
    <property type="match status" value="1"/>
</dbReference>
<dbReference type="Proteomes" id="UP000095713">
    <property type="component" value="Unassembled WGS sequence"/>
</dbReference>
<dbReference type="AlphaFoldDB" id="A0A1E5SJN0"/>
<dbReference type="InterPro" id="IPR036397">
    <property type="entry name" value="RNaseH_sf"/>
</dbReference>
<comment type="caution">
    <text evidence="2">The sequence shown here is derived from an EMBL/GenBank/DDBJ whole genome shotgun (WGS) entry which is preliminary data.</text>
</comment>
<dbReference type="InterPro" id="IPR038717">
    <property type="entry name" value="Tc1-like_DDE_dom"/>
</dbReference>
<dbReference type="NCBIfam" id="NF033545">
    <property type="entry name" value="transpos_IS630"/>
    <property type="match status" value="1"/>
</dbReference>
<gene>
    <name evidence="2" type="ORF">A8C32_09250</name>
</gene>